<evidence type="ECO:0000313" key="8">
    <source>
        <dbReference type="Proteomes" id="UP001247542"/>
    </source>
</evidence>
<keyword evidence="4" id="KW-0732">Signal</keyword>
<comment type="similarity">
    <text evidence="2">Belongs to the bacterial solute-binding protein 8 family.</text>
</comment>
<dbReference type="SUPFAM" id="SSF53807">
    <property type="entry name" value="Helical backbone' metal receptor"/>
    <property type="match status" value="1"/>
</dbReference>
<dbReference type="RefSeq" id="WP_313272403.1">
    <property type="nucleotide sequence ID" value="NZ_JASXSX010000001.1"/>
</dbReference>
<name>A0ABU3IC79_9ACTO</name>
<gene>
    <name evidence="7" type="ORF">QS713_03215</name>
</gene>
<feature type="region of interest" description="Disordered" evidence="5">
    <location>
        <begin position="24"/>
        <end position="46"/>
    </location>
</feature>
<keyword evidence="8" id="KW-1185">Reference proteome</keyword>
<dbReference type="Gene3D" id="3.40.50.1980">
    <property type="entry name" value="Nitrogenase molybdenum iron protein domain"/>
    <property type="match status" value="2"/>
</dbReference>
<reference evidence="7 8" key="1">
    <citation type="submission" date="2023-06" db="EMBL/GenBank/DDBJ databases">
        <title>Draft genome sequence of Gleimia hominis type strain CCUG 57540T.</title>
        <authorList>
            <person name="Salva-Serra F."/>
            <person name="Cardew S."/>
            <person name="Jensie Markopoulos S."/>
            <person name="Ohlen M."/>
            <person name="Inganas E."/>
            <person name="Svensson-Stadler L."/>
            <person name="Moore E.R.B."/>
        </authorList>
    </citation>
    <scope>NUCLEOTIDE SEQUENCE [LARGE SCALE GENOMIC DNA]</scope>
    <source>
        <strain evidence="7 8">CCUG 57540</strain>
    </source>
</reference>
<accession>A0ABU3IC79</accession>
<dbReference type="PANTHER" id="PTHR30532">
    <property type="entry name" value="IRON III DICITRATE-BINDING PERIPLASMIC PROTEIN"/>
    <property type="match status" value="1"/>
</dbReference>
<keyword evidence="3" id="KW-0813">Transport</keyword>
<organism evidence="7 8">
    <name type="scientific">Gleimia hominis</name>
    <dbReference type="NCBI Taxonomy" id="595468"/>
    <lineage>
        <taxon>Bacteria</taxon>
        <taxon>Bacillati</taxon>
        <taxon>Actinomycetota</taxon>
        <taxon>Actinomycetes</taxon>
        <taxon>Actinomycetales</taxon>
        <taxon>Actinomycetaceae</taxon>
        <taxon>Gleimia</taxon>
    </lineage>
</organism>
<dbReference type="PANTHER" id="PTHR30532:SF28">
    <property type="entry name" value="PETROBACTIN-BINDING PROTEIN YCLQ"/>
    <property type="match status" value="1"/>
</dbReference>
<dbReference type="EMBL" id="JASXSX010000001">
    <property type="protein sequence ID" value="MDT3767077.1"/>
    <property type="molecule type" value="Genomic_DNA"/>
</dbReference>
<dbReference type="Proteomes" id="UP001247542">
    <property type="component" value="Unassembled WGS sequence"/>
</dbReference>
<evidence type="ECO:0000256" key="4">
    <source>
        <dbReference type="ARBA" id="ARBA00022729"/>
    </source>
</evidence>
<evidence type="ECO:0000256" key="1">
    <source>
        <dbReference type="ARBA" id="ARBA00004196"/>
    </source>
</evidence>
<dbReference type="InterPro" id="IPR033870">
    <property type="entry name" value="FatB"/>
</dbReference>
<dbReference type="PROSITE" id="PS50983">
    <property type="entry name" value="FE_B12_PBP"/>
    <property type="match status" value="1"/>
</dbReference>
<evidence type="ECO:0000256" key="2">
    <source>
        <dbReference type="ARBA" id="ARBA00008814"/>
    </source>
</evidence>
<proteinExistence type="inferred from homology"/>
<evidence type="ECO:0000313" key="7">
    <source>
        <dbReference type="EMBL" id="MDT3767077.1"/>
    </source>
</evidence>
<dbReference type="InterPro" id="IPR002491">
    <property type="entry name" value="ABC_transptr_periplasmic_BD"/>
</dbReference>
<dbReference type="Pfam" id="PF01497">
    <property type="entry name" value="Peripla_BP_2"/>
    <property type="match status" value="1"/>
</dbReference>
<evidence type="ECO:0000256" key="5">
    <source>
        <dbReference type="SAM" id="MobiDB-lite"/>
    </source>
</evidence>
<feature type="domain" description="Fe/B12 periplasmic-binding" evidence="6">
    <location>
        <begin position="65"/>
        <end position="340"/>
    </location>
</feature>
<comment type="caution">
    <text evidence="7">The sequence shown here is derived from an EMBL/GenBank/DDBJ whole genome shotgun (WGS) entry which is preliminary data.</text>
</comment>
<evidence type="ECO:0000256" key="3">
    <source>
        <dbReference type="ARBA" id="ARBA00022448"/>
    </source>
</evidence>
<comment type="subcellular location">
    <subcellularLocation>
        <location evidence="1">Cell envelope</location>
    </subcellularLocation>
</comment>
<sequence>MRNKKMMNLAAIIATGALMLGACSSSTSNSNDADGTKDANASSASTVEITDMRGEKVEVPVNPKKVVALDNRTFDTLADWGIKPVAVPKSVMPADNPFVKDDSITDIGDHKEPKLEAITAADPDLVIVGQRFGKYYDKVKEIAPSAAVIDLNLKLDEEGSGKALVDGLKKANTILGDIFEKKDEAKELNDKFDASIADLKEASKKLGDKTVMSLNVSGGNIGYIAPHVGRFFGPFFEIFDWKPALEHVEGESSDHKGDEVSVEAIAQANPDWLLVLDRDAAISDSDSKPARDVIDNSPALQNVTAVKEKHIYYAPNDTYTNESQQTITKVFEELAEALNS</sequence>
<protein>
    <submittedName>
        <fullName evidence="7">ABC transporter substrate-binding protein</fullName>
    </submittedName>
</protein>
<dbReference type="InterPro" id="IPR051313">
    <property type="entry name" value="Bact_iron-sidero_bind"/>
</dbReference>
<dbReference type="CDD" id="cd01140">
    <property type="entry name" value="FatB"/>
    <property type="match status" value="1"/>
</dbReference>
<evidence type="ECO:0000259" key="6">
    <source>
        <dbReference type="PROSITE" id="PS50983"/>
    </source>
</evidence>
<dbReference type="PROSITE" id="PS51257">
    <property type="entry name" value="PROKAR_LIPOPROTEIN"/>
    <property type="match status" value="1"/>
</dbReference>